<reference evidence="3" key="2">
    <citation type="submission" date="2009-06" db="EMBL/GenBank/DDBJ databases">
        <authorList>
            <person name="Sebastian Y."/>
            <person name="Madupu R."/>
            <person name="Durkin A.S."/>
            <person name="Torralba M."/>
            <person name="Methe B."/>
            <person name="Sutton G.G."/>
            <person name="Strausberg R.L."/>
            <person name="Nelson K.E."/>
        </authorList>
    </citation>
    <scope>NUCLEOTIDE SEQUENCE [LARGE SCALE GENOMIC DNA]</scope>
    <source>
        <strain evidence="3">ATCC 10379</strain>
    </source>
</reference>
<evidence type="ECO:0000256" key="2">
    <source>
        <dbReference type="SAM" id="SignalP"/>
    </source>
</evidence>
<evidence type="ECO:0000313" key="4">
    <source>
        <dbReference type="Proteomes" id="UP000006004"/>
    </source>
</evidence>
<organism evidence="3 4">
    <name type="scientific">Gemella haemolysans ATCC 10379</name>
    <dbReference type="NCBI Taxonomy" id="546270"/>
    <lineage>
        <taxon>Bacteria</taxon>
        <taxon>Bacillati</taxon>
        <taxon>Bacillota</taxon>
        <taxon>Bacilli</taxon>
        <taxon>Bacillales</taxon>
        <taxon>Gemellaceae</taxon>
        <taxon>Gemella</taxon>
    </lineage>
</organism>
<accession>C5NV19</accession>
<name>C5NV19_9BACL</name>
<feature type="transmembrane region" description="Helical" evidence="1">
    <location>
        <begin position="127"/>
        <end position="149"/>
    </location>
</feature>
<dbReference type="EMBL" id="ACDZ02000006">
    <property type="protein sequence ID" value="EER68818.1"/>
    <property type="molecule type" value="Genomic_DNA"/>
</dbReference>
<dbReference type="OrthoDB" id="2991500at2"/>
<dbReference type="AlphaFoldDB" id="C5NV19"/>
<evidence type="ECO:0008006" key="5">
    <source>
        <dbReference type="Google" id="ProtNLM"/>
    </source>
</evidence>
<keyword evidence="1" id="KW-0472">Membrane</keyword>
<dbReference type="GeneID" id="93288206"/>
<dbReference type="eggNOG" id="ENOG5033HYG">
    <property type="taxonomic scope" value="Bacteria"/>
</dbReference>
<comment type="caution">
    <text evidence="3">The sequence shown here is derived from an EMBL/GenBank/DDBJ whole genome shotgun (WGS) entry which is preliminary data.</text>
</comment>
<protein>
    <recommendedName>
        <fullName evidence="5">ESAT-6 secretion machinery protein EssA</fullName>
    </recommendedName>
</protein>
<reference evidence="3" key="1">
    <citation type="submission" date="2009-01" db="EMBL/GenBank/DDBJ databases">
        <authorList>
            <person name="Fulton L."/>
            <person name="Clifton S."/>
            <person name="Chinwalla A.T."/>
            <person name="Mitreva M."/>
            <person name="Sodergren E."/>
            <person name="Weinstock G."/>
            <person name="Clifton S."/>
            <person name="Dooling D.J."/>
            <person name="Fulton B."/>
            <person name="Minx P."/>
            <person name="Pepin K.H."/>
            <person name="Johnson M."/>
            <person name="Bhonagiri V."/>
            <person name="Nash W.E."/>
            <person name="Mardis E.R."/>
            <person name="Wilson R.K."/>
        </authorList>
    </citation>
    <scope>NUCLEOTIDE SEQUENCE [LARGE SCALE GENOMIC DNA]</scope>
    <source>
        <strain evidence="3">ATCC 10379</strain>
    </source>
</reference>
<evidence type="ECO:0000313" key="3">
    <source>
        <dbReference type="EMBL" id="EER68818.1"/>
    </source>
</evidence>
<keyword evidence="1" id="KW-1133">Transmembrane helix</keyword>
<keyword evidence="2" id="KW-0732">Signal</keyword>
<sequence>MGKVFKLILTILSCIVFFQQDVYAEDGSLKIDTRISESAYQKESFYIEQETELTKLFNEALVKNISEQKEKESISYKKDRALIFDIEIKKETELDNYKKNIFLESQLKGNSENTKIILKEKKSVFNWQNILIIIGAFFVMTLSIVKVFYKKRGA</sequence>
<keyword evidence="1" id="KW-0812">Transmembrane</keyword>
<feature type="signal peptide" evidence="2">
    <location>
        <begin position="1"/>
        <end position="24"/>
    </location>
</feature>
<dbReference type="Proteomes" id="UP000006004">
    <property type="component" value="Unassembled WGS sequence"/>
</dbReference>
<proteinExistence type="predicted"/>
<gene>
    <name evidence="3" type="ORF">GEMHA0001_1396</name>
</gene>
<feature type="chain" id="PRO_5002956157" description="ESAT-6 secretion machinery protein EssA" evidence="2">
    <location>
        <begin position="25"/>
        <end position="154"/>
    </location>
</feature>
<keyword evidence="4" id="KW-1185">Reference proteome</keyword>
<dbReference type="RefSeq" id="WP_004263770.1">
    <property type="nucleotide sequence ID" value="NZ_ACDZ02000006.1"/>
</dbReference>
<evidence type="ECO:0000256" key="1">
    <source>
        <dbReference type="SAM" id="Phobius"/>
    </source>
</evidence>